<accession>A0A654LUU8</accession>
<proteinExistence type="predicted"/>
<organism evidence="1 2">
    <name type="scientific">Candidatus Nitrosocosmicus oleophilus</name>
    <dbReference type="NCBI Taxonomy" id="1353260"/>
    <lineage>
        <taxon>Archaea</taxon>
        <taxon>Nitrososphaerota</taxon>
        <taxon>Nitrososphaeria</taxon>
        <taxon>Nitrososphaerales</taxon>
        <taxon>Nitrososphaeraceae</taxon>
        <taxon>Candidatus Nitrosocosmicus</taxon>
    </lineage>
</organism>
<dbReference type="KEGG" id="taa:NMY3_01009"/>
<dbReference type="Proteomes" id="UP000058925">
    <property type="component" value="Chromosome"/>
</dbReference>
<protein>
    <submittedName>
        <fullName evidence="1">Uncharacterized protein</fullName>
    </submittedName>
</protein>
<dbReference type="EMBL" id="CP012850">
    <property type="protein sequence ID" value="ALI35214.1"/>
    <property type="molecule type" value="Genomic_DNA"/>
</dbReference>
<evidence type="ECO:0000313" key="1">
    <source>
        <dbReference type="EMBL" id="ALI35214.1"/>
    </source>
</evidence>
<evidence type="ECO:0000313" key="2">
    <source>
        <dbReference type="Proteomes" id="UP000058925"/>
    </source>
</evidence>
<keyword evidence="2" id="KW-1185">Reference proteome</keyword>
<reference evidence="2" key="1">
    <citation type="submission" date="2015-10" db="EMBL/GenBank/DDBJ databases">
        <title>Niche specialization of a soil ammonia-oxidizing archaeon, Candidatus Nitrosocosmicus oleophilus.</title>
        <authorList>
            <person name="Jung M.-Y."/>
            <person name="Rhee S.-K."/>
        </authorList>
    </citation>
    <scope>NUCLEOTIDE SEQUENCE [LARGE SCALE GENOMIC DNA]</scope>
    <source>
        <strain evidence="2">MY3</strain>
    </source>
</reference>
<name>A0A654LUU8_9ARCH</name>
<sequence>MMLFNAMLDEQIRIRNDMPLDRQILRLTSTTRKQDLNICDCPFEISCDLLPNNFSRTHKPDEFQPSRRIKLL</sequence>
<dbReference type="AlphaFoldDB" id="A0A654LUU8"/>
<gene>
    <name evidence="1" type="ORF">NMY3_01009</name>
</gene>